<dbReference type="RefSeq" id="WP_145155541.1">
    <property type="nucleotide sequence ID" value="NZ_VNIM01000137.1"/>
</dbReference>
<proteinExistence type="predicted"/>
<gene>
    <name evidence="1" type="ORF">FOY91_19705</name>
</gene>
<dbReference type="PROSITE" id="PS51318">
    <property type="entry name" value="TAT"/>
    <property type="match status" value="1"/>
</dbReference>
<dbReference type="InterPro" id="IPR006311">
    <property type="entry name" value="TAT_signal"/>
</dbReference>
<dbReference type="AlphaFoldDB" id="A0A558QSR3"/>
<dbReference type="EMBL" id="VNIM01000137">
    <property type="protein sequence ID" value="TVV70186.1"/>
    <property type="molecule type" value="Genomic_DNA"/>
</dbReference>
<name>A0A558QSR3_9SPHN</name>
<protein>
    <submittedName>
        <fullName evidence="1">Uncharacterized protein</fullName>
    </submittedName>
</protein>
<keyword evidence="2" id="KW-1185">Reference proteome</keyword>
<comment type="caution">
    <text evidence="1">The sequence shown here is derived from an EMBL/GenBank/DDBJ whole genome shotgun (WGS) entry which is preliminary data.</text>
</comment>
<accession>A0A558QSR3</accession>
<dbReference type="Proteomes" id="UP000318681">
    <property type="component" value="Unassembled WGS sequence"/>
</dbReference>
<evidence type="ECO:0000313" key="1">
    <source>
        <dbReference type="EMBL" id="TVV70186.1"/>
    </source>
</evidence>
<sequence>MDGTSMSRRRFLDLGRDASAFTLVAAAAPAAVFAQTNGRGKRSMSPTAASAVHGLSVSVGAGLRSETWLNGILLARTEAGEIGAQSLAIQHDMLPGGNRAELRVALAGMNLEQPPAPISGSLPAAANARLLLQMDEPHRAGDTLDITTRDVDQVLWPPADEDGPVSLPHRLTLTFAPLFPVVAPPWAEATRVLPEGIAEAVYARMAELTAMLRNGDLEAYENAGAVRREHMARSYPLGPNAEAARAQDLQLLKMMHSEPGFTATLLPSNEARYRTMAGGRLMEWTNAAGEGALTIASRGVRPSPVNMQFSLVGGNLVMTR</sequence>
<evidence type="ECO:0000313" key="2">
    <source>
        <dbReference type="Proteomes" id="UP000318681"/>
    </source>
</evidence>
<organism evidence="1 2">
    <name type="scientific">Alterirhizorhabdus solaris</name>
    <dbReference type="NCBI Taxonomy" id="2529389"/>
    <lineage>
        <taxon>Bacteria</taxon>
        <taxon>Pseudomonadati</taxon>
        <taxon>Pseudomonadota</taxon>
        <taxon>Alphaproteobacteria</taxon>
        <taxon>Sphingomonadales</taxon>
        <taxon>Rhizorhabdaceae</taxon>
        <taxon>Alterirhizorhabdus</taxon>
    </lineage>
</organism>
<dbReference type="OrthoDB" id="9839982at2"/>
<reference evidence="1 2" key="1">
    <citation type="submission" date="2019-07" db="EMBL/GenBank/DDBJ databases">
        <title>Sphingomonas solaris sp. nov., isolated from a solar panel from Boston, Massachusetts.</title>
        <authorList>
            <person name="Tanner K."/>
            <person name="Pascual J."/>
            <person name="Mancuso C."/>
            <person name="Pereto J."/>
            <person name="Khalil A."/>
            <person name="Vilanova C."/>
        </authorList>
    </citation>
    <scope>NUCLEOTIDE SEQUENCE [LARGE SCALE GENOMIC DNA]</scope>
    <source>
        <strain evidence="1 2">R4DWN</strain>
    </source>
</reference>